<name>A0A420VR99_9SPHI</name>
<gene>
    <name evidence="1" type="ORF">D7322_25640</name>
</gene>
<dbReference type="RefSeq" id="WP_121127032.1">
    <property type="nucleotide sequence ID" value="NZ_RBWS01000026.1"/>
</dbReference>
<keyword evidence="2" id="KW-1185">Reference proteome</keyword>
<dbReference type="EMBL" id="RBWS01000026">
    <property type="protein sequence ID" value="RKO68779.1"/>
    <property type="molecule type" value="Genomic_DNA"/>
</dbReference>
<reference evidence="1 2" key="1">
    <citation type="submission" date="2018-10" db="EMBL/GenBank/DDBJ databases">
        <title>Sphingobacterium sp. M05W1-28.</title>
        <authorList>
            <person name="Cai H."/>
        </authorList>
    </citation>
    <scope>NUCLEOTIDE SEQUENCE [LARGE SCALE GENOMIC DNA]</scope>
    <source>
        <strain evidence="1 2">M05W1-28</strain>
    </source>
</reference>
<sequence length="118" mass="13268">MKTLTLVITIILVSLGTCFAVLLINFHPGSTNVAVQESRDTYTLAASFDHRRTATVKRFIDSCLEANGQLPVKEQAAVHYTLTNGGLKVEAQKEKNNAEAMTRIKRMYQDIRYQIIPR</sequence>
<organism evidence="1 2">
    <name type="scientific">Sphingobacterium puteale</name>
    <dbReference type="NCBI Taxonomy" id="2420510"/>
    <lineage>
        <taxon>Bacteria</taxon>
        <taxon>Pseudomonadati</taxon>
        <taxon>Bacteroidota</taxon>
        <taxon>Sphingobacteriia</taxon>
        <taxon>Sphingobacteriales</taxon>
        <taxon>Sphingobacteriaceae</taxon>
        <taxon>Sphingobacterium</taxon>
    </lineage>
</organism>
<protein>
    <submittedName>
        <fullName evidence="1">Uncharacterized protein</fullName>
    </submittedName>
</protein>
<dbReference type="AlphaFoldDB" id="A0A420VR99"/>
<evidence type="ECO:0000313" key="1">
    <source>
        <dbReference type="EMBL" id="RKO68779.1"/>
    </source>
</evidence>
<proteinExistence type="predicted"/>
<comment type="caution">
    <text evidence="1">The sequence shown here is derived from an EMBL/GenBank/DDBJ whole genome shotgun (WGS) entry which is preliminary data.</text>
</comment>
<dbReference type="Proteomes" id="UP000282423">
    <property type="component" value="Unassembled WGS sequence"/>
</dbReference>
<accession>A0A420VR99</accession>
<evidence type="ECO:0000313" key="2">
    <source>
        <dbReference type="Proteomes" id="UP000282423"/>
    </source>
</evidence>